<evidence type="ECO:0000313" key="7">
    <source>
        <dbReference type="Proteomes" id="UP000242501"/>
    </source>
</evidence>
<reference evidence="7" key="1">
    <citation type="submission" date="2016-09" db="EMBL/GenBank/DDBJ databases">
        <authorList>
            <person name="Varghese N."/>
            <person name="Submissions S."/>
        </authorList>
    </citation>
    <scope>NUCLEOTIDE SEQUENCE [LARGE SCALE GENOMIC DNA]</scope>
    <source>
        <strain evidence="7">ANC 4422</strain>
    </source>
</reference>
<dbReference type="PANTHER" id="PTHR30329">
    <property type="entry name" value="STATOR ELEMENT OF FLAGELLAR MOTOR COMPLEX"/>
    <property type="match status" value="1"/>
</dbReference>
<dbReference type="CDD" id="cd07185">
    <property type="entry name" value="OmpA_C-like"/>
    <property type="match status" value="1"/>
</dbReference>
<protein>
    <submittedName>
        <fullName evidence="6">Outer membrane protein OmpA</fullName>
    </submittedName>
</protein>
<keyword evidence="2 4" id="KW-0472">Membrane</keyword>
<dbReference type="STRING" id="1219383.SAMN05421733_1013"/>
<dbReference type="AlphaFoldDB" id="A0A1G6GFM6"/>
<evidence type="ECO:0000256" key="3">
    <source>
        <dbReference type="ARBA" id="ARBA00023237"/>
    </source>
</evidence>
<sequence>MNKIVCVALLILMTHLLTACQLGGLNYKQSIMLERKGFHLTDEGWALGLPERILFGFDQSKITPQQQSNLIKLAEELKKYQLYKVKVIGHTDNIGNNEYNIKLSEVRAKSVAKIFYLHGFNIQDITIIGRGASEPMNSNDNEEHKANNRRVTIIVIP</sequence>
<dbReference type="Proteomes" id="UP000242501">
    <property type="component" value="Unassembled WGS sequence"/>
</dbReference>
<keyword evidence="7" id="KW-1185">Reference proteome</keyword>
<dbReference type="PROSITE" id="PS51123">
    <property type="entry name" value="OMPA_2"/>
    <property type="match status" value="1"/>
</dbReference>
<dbReference type="PROSITE" id="PS51257">
    <property type="entry name" value="PROKAR_LIPOPROTEIN"/>
    <property type="match status" value="1"/>
</dbReference>
<accession>A0A1G6GFM6</accession>
<dbReference type="Gene3D" id="3.30.1330.60">
    <property type="entry name" value="OmpA-like domain"/>
    <property type="match status" value="1"/>
</dbReference>
<evidence type="ECO:0000256" key="4">
    <source>
        <dbReference type="PROSITE-ProRule" id="PRU00473"/>
    </source>
</evidence>
<comment type="subcellular location">
    <subcellularLocation>
        <location evidence="1">Cell outer membrane</location>
    </subcellularLocation>
</comment>
<dbReference type="InterPro" id="IPR006665">
    <property type="entry name" value="OmpA-like"/>
</dbReference>
<gene>
    <name evidence="6" type="ORF">SAMN05421733_1013</name>
</gene>
<dbReference type="InterPro" id="IPR050330">
    <property type="entry name" value="Bact_OuterMem_StrucFunc"/>
</dbReference>
<organism evidence="6 7">
    <name type="scientific">Acinetobacter boissieri</name>
    <dbReference type="NCBI Taxonomy" id="1219383"/>
    <lineage>
        <taxon>Bacteria</taxon>
        <taxon>Pseudomonadati</taxon>
        <taxon>Pseudomonadota</taxon>
        <taxon>Gammaproteobacteria</taxon>
        <taxon>Moraxellales</taxon>
        <taxon>Moraxellaceae</taxon>
        <taxon>Acinetobacter</taxon>
    </lineage>
</organism>
<dbReference type="PRINTS" id="PR01021">
    <property type="entry name" value="OMPADOMAIN"/>
</dbReference>
<feature type="domain" description="OmpA-like" evidence="5">
    <location>
        <begin position="43"/>
        <end position="157"/>
    </location>
</feature>
<dbReference type="EMBL" id="FMYL01000001">
    <property type="protein sequence ID" value="SDB80822.1"/>
    <property type="molecule type" value="Genomic_DNA"/>
</dbReference>
<evidence type="ECO:0000259" key="5">
    <source>
        <dbReference type="PROSITE" id="PS51123"/>
    </source>
</evidence>
<dbReference type="InterPro" id="IPR036737">
    <property type="entry name" value="OmpA-like_sf"/>
</dbReference>
<proteinExistence type="predicted"/>
<keyword evidence="3" id="KW-0998">Cell outer membrane</keyword>
<dbReference type="Pfam" id="PF00691">
    <property type="entry name" value="OmpA"/>
    <property type="match status" value="1"/>
</dbReference>
<dbReference type="GO" id="GO:0009279">
    <property type="term" value="C:cell outer membrane"/>
    <property type="evidence" value="ECO:0007669"/>
    <property type="project" value="UniProtKB-SubCell"/>
</dbReference>
<evidence type="ECO:0000256" key="2">
    <source>
        <dbReference type="ARBA" id="ARBA00023136"/>
    </source>
</evidence>
<evidence type="ECO:0000256" key="1">
    <source>
        <dbReference type="ARBA" id="ARBA00004442"/>
    </source>
</evidence>
<dbReference type="PANTHER" id="PTHR30329:SF21">
    <property type="entry name" value="LIPOPROTEIN YIAD-RELATED"/>
    <property type="match status" value="1"/>
</dbReference>
<dbReference type="SUPFAM" id="SSF103088">
    <property type="entry name" value="OmpA-like"/>
    <property type="match status" value="1"/>
</dbReference>
<dbReference type="InterPro" id="IPR006664">
    <property type="entry name" value="OMP_bac"/>
</dbReference>
<evidence type="ECO:0000313" key="6">
    <source>
        <dbReference type="EMBL" id="SDB80822.1"/>
    </source>
</evidence>
<name>A0A1G6GFM6_9GAMM</name>